<proteinExistence type="predicted"/>
<keyword evidence="1" id="KW-0175">Coiled coil</keyword>
<comment type="caution">
    <text evidence="3">The sequence shown here is derived from an EMBL/GenBank/DDBJ whole genome shotgun (WGS) entry which is preliminary data.</text>
</comment>
<feature type="region of interest" description="Disordered" evidence="2">
    <location>
        <begin position="447"/>
        <end position="478"/>
    </location>
</feature>
<evidence type="ECO:0000313" key="3">
    <source>
        <dbReference type="EMBL" id="OWP03597.1"/>
    </source>
</evidence>
<dbReference type="OrthoDB" id="3554544at2759"/>
<dbReference type="InParanoid" id="A0A218Z6C1"/>
<dbReference type="AlphaFoldDB" id="A0A218Z6C1"/>
<dbReference type="Proteomes" id="UP000242519">
    <property type="component" value="Unassembled WGS sequence"/>
</dbReference>
<reference evidence="3 4" key="1">
    <citation type="submission" date="2017-04" db="EMBL/GenBank/DDBJ databases">
        <title>Draft genome sequence of Marssonina coronaria NL1: causal agent of apple blotch.</title>
        <authorList>
            <person name="Cheng Q."/>
        </authorList>
    </citation>
    <scope>NUCLEOTIDE SEQUENCE [LARGE SCALE GENOMIC DNA]</scope>
    <source>
        <strain evidence="3 4">NL1</strain>
    </source>
</reference>
<feature type="coiled-coil region" evidence="1">
    <location>
        <begin position="162"/>
        <end position="210"/>
    </location>
</feature>
<dbReference type="EMBL" id="MZNU01000176">
    <property type="protein sequence ID" value="OWP03597.1"/>
    <property type="molecule type" value="Genomic_DNA"/>
</dbReference>
<sequence>MAGQGFPFTKSSLPASLPSFKTAASYNCPTPNSATPASRSRASSSIDDWQYETSQVIRALETSDDARSLRLTHHDCLLEPVSKKAGKMKQQITRLTSLDQGRASQIVALENKINEQSCAGSTAEVVDDAQRARIDEIQRKVDMTTQVTVDAAVLLKQNNKDIEQFESKHSLHELLIAKLEEARAEHLIIINDLGTKYNDLNDAVHLLEQRSHTISEASQDHDVVKSHITRLKQAHGDILAAHSIMLQNHVMLNDRLMSVEQRDNALAAQLYDAAAMESRMSDIELSGSDALAAAEVLQNDHLDLRSRIVRLEERDHEQLNGQLEAIKKDSYRQLSRINTVQESTASVTESIKALKEQYSAQARHIELLTKKAKKSSDWVKYLTEVTNTQKDLIDSLQLKLEQQKVSGTQFKLDIESRIEQLMSGNQKREDAMIERIKALENKTSLTLASPYAQPKSAGLNARSEGVGTSSTRKKPRKF</sequence>
<name>A0A218Z6C1_9HELO</name>
<accession>A0A218Z6C1</accession>
<protein>
    <submittedName>
        <fullName evidence="3">Uncharacterized protein</fullName>
    </submittedName>
</protein>
<keyword evidence="4" id="KW-1185">Reference proteome</keyword>
<evidence type="ECO:0000256" key="2">
    <source>
        <dbReference type="SAM" id="MobiDB-lite"/>
    </source>
</evidence>
<feature type="coiled-coil region" evidence="1">
    <location>
        <begin position="294"/>
        <end position="371"/>
    </location>
</feature>
<gene>
    <name evidence="3" type="ORF">B2J93_7615</name>
</gene>
<organism evidence="3 4">
    <name type="scientific">Diplocarpon coronariae</name>
    <dbReference type="NCBI Taxonomy" id="2795749"/>
    <lineage>
        <taxon>Eukaryota</taxon>
        <taxon>Fungi</taxon>
        <taxon>Dikarya</taxon>
        <taxon>Ascomycota</taxon>
        <taxon>Pezizomycotina</taxon>
        <taxon>Leotiomycetes</taxon>
        <taxon>Helotiales</taxon>
        <taxon>Drepanopezizaceae</taxon>
        <taxon>Diplocarpon</taxon>
    </lineage>
</organism>
<evidence type="ECO:0000313" key="4">
    <source>
        <dbReference type="Proteomes" id="UP000242519"/>
    </source>
</evidence>
<evidence type="ECO:0000256" key="1">
    <source>
        <dbReference type="SAM" id="Coils"/>
    </source>
</evidence>